<sequence>MKPHLPSLTKTHHPLKQTPHSGCTAPPAAKLLPVFRRPKPPSENIFLSIHPQSLRPSAQTTRRHWYS</sequence>
<dbReference type="EMBL" id="NESQ01000008">
    <property type="protein sequence ID" value="PUU83688.1"/>
    <property type="molecule type" value="Genomic_DNA"/>
</dbReference>
<evidence type="ECO:0000256" key="1">
    <source>
        <dbReference type="SAM" id="MobiDB-lite"/>
    </source>
</evidence>
<evidence type="ECO:0000313" key="2">
    <source>
        <dbReference type="EMBL" id="PUU83688.1"/>
    </source>
</evidence>
<feature type="region of interest" description="Disordered" evidence="1">
    <location>
        <begin position="1"/>
        <end position="28"/>
    </location>
</feature>
<proteinExistence type="predicted"/>
<keyword evidence="3" id="KW-1185">Reference proteome</keyword>
<accession>A0A2T7A7H5</accession>
<evidence type="ECO:0000313" key="3">
    <source>
        <dbReference type="Proteomes" id="UP000244722"/>
    </source>
</evidence>
<dbReference type="AlphaFoldDB" id="A0A2T7A7H5"/>
<dbReference type="Proteomes" id="UP000244722">
    <property type="component" value="Unassembled WGS sequence"/>
</dbReference>
<feature type="non-terminal residue" evidence="2">
    <location>
        <position position="67"/>
    </location>
</feature>
<comment type="caution">
    <text evidence="2">The sequence shown here is derived from an EMBL/GenBank/DDBJ whole genome shotgun (WGS) entry which is preliminary data.</text>
</comment>
<name>A0A2T7A7H5_TUBBO</name>
<protein>
    <submittedName>
        <fullName evidence="2">Uncharacterized protein</fullName>
    </submittedName>
</protein>
<organism evidence="2 3">
    <name type="scientific">Tuber borchii</name>
    <name type="common">White truffle</name>
    <dbReference type="NCBI Taxonomy" id="42251"/>
    <lineage>
        <taxon>Eukaryota</taxon>
        <taxon>Fungi</taxon>
        <taxon>Dikarya</taxon>
        <taxon>Ascomycota</taxon>
        <taxon>Pezizomycotina</taxon>
        <taxon>Pezizomycetes</taxon>
        <taxon>Pezizales</taxon>
        <taxon>Tuberaceae</taxon>
        <taxon>Tuber</taxon>
    </lineage>
</organism>
<reference evidence="2 3" key="1">
    <citation type="submission" date="2017-04" db="EMBL/GenBank/DDBJ databases">
        <title>Draft genome sequence of Tuber borchii Vittad., a whitish edible truffle.</title>
        <authorList>
            <consortium name="DOE Joint Genome Institute"/>
            <person name="Murat C."/>
            <person name="Kuo A."/>
            <person name="Barry K.W."/>
            <person name="Clum A."/>
            <person name="Dockter R.B."/>
            <person name="Fauchery L."/>
            <person name="Iotti M."/>
            <person name="Kohler A."/>
            <person name="Labutti K."/>
            <person name="Lindquist E.A."/>
            <person name="Lipzen A."/>
            <person name="Ohm R.A."/>
            <person name="Wang M."/>
            <person name="Grigoriev I.V."/>
            <person name="Zambonelli A."/>
            <person name="Martin F.M."/>
        </authorList>
    </citation>
    <scope>NUCLEOTIDE SEQUENCE [LARGE SCALE GENOMIC DNA]</scope>
    <source>
        <strain evidence="2 3">Tbo3840</strain>
    </source>
</reference>
<gene>
    <name evidence="2" type="ORF">B9Z19DRAFT_1071910</name>
</gene>